<keyword evidence="3" id="KW-1185">Reference proteome</keyword>
<evidence type="ECO:0000256" key="1">
    <source>
        <dbReference type="SAM" id="Phobius"/>
    </source>
</evidence>
<accession>A0A9K3HL74</accession>
<sequence length="49" mass="5776">MIQFGLDMFDNGLIFSMRQSLHIFLSFWCISFILLVCVKTRTDFCIPQV</sequence>
<dbReference type="EMBL" id="MNCJ02000326">
    <property type="protein sequence ID" value="KAF5780163.1"/>
    <property type="molecule type" value="Genomic_DNA"/>
</dbReference>
<evidence type="ECO:0000313" key="3">
    <source>
        <dbReference type="Proteomes" id="UP000215914"/>
    </source>
</evidence>
<protein>
    <submittedName>
        <fullName evidence="2">Uncharacterized protein</fullName>
    </submittedName>
</protein>
<feature type="transmembrane region" description="Helical" evidence="1">
    <location>
        <begin position="20"/>
        <end position="38"/>
    </location>
</feature>
<keyword evidence="1" id="KW-0812">Transmembrane</keyword>
<name>A0A9K3HL74_HELAN</name>
<organism evidence="2 3">
    <name type="scientific">Helianthus annuus</name>
    <name type="common">Common sunflower</name>
    <dbReference type="NCBI Taxonomy" id="4232"/>
    <lineage>
        <taxon>Eukaryota</taxon>
        <taxon>Viridiplantae</taxon>
        <taxon>Streptophyta</taxon>
        <taxon>Embryophyta</taxon>
        <taxon>Tracheophyta</taxon>
        <taxon>Spermatophyta</taxon>
        <taxon>Magnoliopsida</taxon>
        <taxon>eudicotyledons</taxon>
        <taxon>Gunneridae</taxon>
        <taxon>Pentapetalae</taxon>
        <taxon>asterids</taxon>
        <taxon>campanulids</taxon>
        <taxon>Asterales</taxon>
        <taxon>Asteraceae</taxon>
        <taxon>Asteroideae</taxon>
        <taxon>Heliantheae alliance</taxon>
        <taxon>Heliantheae</taxon>
        <taxon>Helianthus</taxon>
    </lineage>
</organism>
<reference evidence="2" key="2">
    <citation type="submission" date="2020-06" db="EMBL/GenBank/DDBJ databases">
        <title>Helianthus annuus Genome sequencing and assembly Release 2.</title>
        <authorList>
            <person name="Gouzy J."/>
            <person name="Langlade N."/>
            <person name="Munos S."/>
        </authorList>
    </citation>
    <scope>NUCLEOTIDE SEQUENCE</scope>
    <source>
        <tissue evidence="2">Leaves</tissue>
    </source>
</reference>
<keyword evidence="1" id="KW-1133">Transmembrane helix</keyword>
<dbReference type="AlphaFoldDB" id="A0A9K3HL74"/>
<reference evidence="2" key="1">
    <citation type="journal article" date="2017" name="Nature">
        <title>The sunflower genome provides insights into oil metabolism, flowering and Asterid evolution.</title>
        <authorList>
            <person name="Badouin H."/>
            <person name="Gouzy J."/>
            <person name="Grassa C.J."/>
            <person name="Murat F."/>
            <person name="Staton S.E."/>
            <person name="Cottret L."/>
            <person name="Lelandais-Briere C."/>
            <person name="Owens G.L."/>
            <person name="Carrere S."/>
            <person name="Mayjonade B."/>
            <person name="Legrand L."/>
            <person name="Gill N."/>
            <person name="Kane N.C."/>
            <person name="Bowers J.E."/>
            <person name="Hubner S."/>
            <person name="Bellec A."/>
            <person name="Berard A."/>
            <person name="Berges H."/>
            <person name="Blanchet N."/>
            <person name="Boniface M.C."/>
            <person name="Brunel D."/>
            <person name="Catrice O."/>
            <person name="Chaidir N."/>
            <person name="Claudel C."/>
            <person name="Donnadieu C."/>
            <person name="Faraut T."/>
            <person name="Fievet G."/>
            <person name="Helmstetter N."/>
            <person name="King M."/>
            <person name="Knapp S.J."/>
            <person name="Lai Z."/>
            <person name="Le Paslier M.C."/>
            <person name="Lippi Y."/>
            <person name="Lorenzon L."/>
            <person name="Mandel J.R."/>
            <person name="Marage G."/>
            <person name="Marchand G."/>
            <person name="Marquand E."/>
            <person name="Bret-Mestries E."/>
            <person name="Morien E."/>
            <person name="Nambeesan S."/>
            <person name="Nguyen T."/>
            <person name="Pegot-Espagnet P."/>
            <person name="Pouilly N."/>
            <person name="Raftis F."/>
            <person name="Sallet E."/>
            <person name="Schiex T."/>
            <person name="Thomas J."/>
            <person name="Vandecasteele C."/>
            <person name="Vares D."/>
            <person name="Vear F."/>
            <person name="Vautrin S."/>
            <person name="Crespi M."/>
            <person name="Mangin B."/>
            <person name="Burke J.M."/>
            <person name="Salse J."/>
            <person name="Munos S."/>
            <person name="Vincourt P."/>
            <person name="Rieseberg L.H."/>
            <person name="Langlade N.B."/>
        </authorList>
    </citation>
    <scope>NUCLEOTIDE SEQUENCE</scope>
    <source>
        <tissue evidence="2">Leaves</tissue>
    </source>
</reference>
<comment type="caution">
    <text evidence="2">The sequence shown here is derived from an EMBL/GenBank/DDBJ whole genome shotgun (WGS) entry which is preliminary data.</text>
</comment>
<dbReference type="Proteomes" id="UP000215914">
    <property type="component" value="Unassembled WGS sequence"/>
</dbReference>
<keyword evidence="1" id="KW-0472">Membrane</keyword>
<dbReference type="Gramene" id="mRNA:HanXRQr2_Chr11g0468851">
    <property type="protein sequence ID" value="CDS:HanXRQr2_Chr11g0468851.1"/>
    <property type="gene ID" value="HanXRQr2_Chr11g0468851"/>
</dbReference>
<proteinExistence type="predicted"/>
<evidence type="ECO:0000313" key="2">
    <source>
        <dbReference type="EMBL" id="KAF5780163.1"/>
    </source>
</evidence>
<gene>
    <name evidence="2" type="ORF">HanXRQr2_Chr11g0468851</name>
</gene>